<protein>
    <recommendedName>
        <fullName evidence="1">DUF4166 domain-containing protein</fullName>
    </recommendedName>
</protein>
<sequence length="236" mass="25694">MRDPNHSAGQSVYQLAMGPGFGRLQPELQDYFSLGAGNNDGGARVGVGTGVFDVAGCPRRSLRPLLRLASLDRSLFPEYGHHVPIRIENRPGTDPQGRPFLAAVRTLEFGGVTRVMQDDTTWWEHTGDAGARSGQLVDSLGRSGLVRTRLDCSAGQDGRMRLISRGTALAAGRLRIPLPRLLDAAAFTEQWWDAAAGLFRIRTKVLQRQFGTVLEYEGAFEYRLEPAAPTPPPPSG</sequence>
<keyword evidence="3" id="KW-1185">Reference proteome</keyword>
<dbReference type="EMBL" id="BRVS01000005">
    <property type="protein sequence ID" value="GLB66926.1"/>
    <property type="molecule type" value="Genomic_DNA"/>
</dbReference>
<evidence type="ECO:0000259" key="1">
    <source>
        <dbReference type="Pfam" id="PF13761"/>
    </source>
</evidence>
<proteinExistence type="predicted"/>
<dbReference type="InterPro" id="IPR025311">
    <property type="entry name" value="DUF4166"/>
</dbReference>
<evidence type="ECO:0000313" key="3">
    <source>
        <dbReference type="Proteomes" id="UP001209654"/>
    </source>
</evidence>
<name>A0ABQ5MSF8_9MICC</name>
<dbReference type="RefSeq" id="WP_264795065.1">
    <property type="nucleotide sequence ID" value="NZ_BRVS01000005.1"/>
</dbReference>
<accession>A0ABQ5MSF8</accession>
<gene>
    <name evidence="2" type="primary">yndH</name>
    <name evidence="2" type="ORF">AHIS1636_13650</name>
</gene>
<reference evidence="2 3" key="1">
    <citation type="journal article" date="2023" name="Int. J. Syst. Evol. Microbiol.">
        <title>Arthrobacter mangrovi sp. nov., an actinobacterium isolated from the rhizosphere of a mangrove.</title>
        <authorList>
            <person name="Hamada M."/>
            <person name="Saitou S."/>
            <person name="Enomoto N."/>
            <person name="Nanri K."/>
            <person name="Hidaka K."/>
            <person name="Miura T."/>
            <person name="Tamura T."/>
        </authorList>
    </citation>
    <scope>NUCLEOTIDE SEQUENCE [LARGE SCALE GENOMIC DNA]</scope>
    <source>
        <strain evidence="2 3">NBRC 112813</strain>
    </source>
</reference>
<dbReference type="Pfam" id="PF13761">
    <property type="entry name" value="DUF4166"/>
    <property type="match status" value="1"/>
</dbReference>
<feature type="domain" description="DUF4166" evidence="1">
    <location>
        <begin position="24"/>
        <end position="220"/>
    </location>
</feature>
<organism evidence="2 3">
    <name type="scientific">Arthrobacter mangrovi</name>
    <dbReference type="NCBI Taxonomy" id="2966350"/>
    <lineage>
        <taxon>Bacteria</taxon>
        <taxon>Bacillati</taxon>
        <taxon>Actinomycetota</taxon>
        <taxon>Actinomycetes</taxon>
        <taxon>Micrococcales</taxon>
        <taxon>Micrococcaceae</taxon>
        <taxon>Arthrobacter</taxon>
    </lineage>
</organism>
<comment type="caution">
    <text evidence="2">The sequence shown here is derived from an EMBL/GenBank/DDBJ whole genome shotgun (WGS) entry which is preliminary data.</text>
</comment>
<dbReference type="Proteomes" id="UP001209654">
    <property type="component" value="Unassembled WGS sequence"/>
</dbReference>
<evidence type="ECO:0000313" key="2">
    <source>
        <dbReference type="EMBL" id="GLB66926.1"/>
    </source>
</evidence>